<gene>
    <name evidence="4 5" type="primary">LOC105362585</name>
</gene>
<dbReference type="AlphaFoldDB" id="A0AAJ6YHV3"/>
<accession>A0AAJ6YHV3</accession>
<feature type="coiled-coil region" evidence="2">
    <location>
        <begin position="381"/>
        <end position="411"/>
    </location>
</feature>
<dbReference type="PANTHER" id="PTHR21393:SF0">
    <property type="entry name" value="SMALL RIBOSOMAL SUBUNIT PROTEIN MS27"/>
    <property type="match status" value="1"/>
</dbReference>
<comment type="subcellular location">
    <subcellularLocation>
        <location evidence="1">Mitochondrion</location>
    </subcellularLocation>
</comment>
<dbReference type="InterPro" id="IPR034913">
    <property type="entry name" value="mS27/PTCD2"/>
</dbReference>
<dbReference type="InterPro" id="IPR019266">
    <property type="entry name" value="Ribosomal_mS27"/>
</dbReference>
<proteinExistence type="predicted"/>
<sequence>MNFAKILYGLKLNEKFLLSLRKVPKVRRTFLSEAYQCQEAWNNRLKNSLLSKINVDDFYLELNNKVESNILVPAIDIDIFTNCVQKHNYVEEIGNLLHKLRLTTETSNTLDSTHHAVVRYFIDMGEAQSLLSILNDRLNYGIFCDYLCYNLLMDHFIKKQDFASAAKTATFMMLQEEFDNPISNALAIYSCHNYLKNPDTWIEKDPETLKNEPKEEIKIRVKYLRNPYFDDHFDLWKPSDLVGKTLWWIGETMNDVIGRSCQLRGLILYNKYSEAIELLKKWKDEEIQNVVYKETIPLIENDAPDMFISGENSTESQRECQLLITDLQHSDLNNGNMDEDITNLVKKAVDAHSQEDITNQVQIYEEWIDVRMKILREQHKEREKQQRLANIENIKKELEEKEQLLTFFDNEDKIELQIEQKLEKEKLLYGEVKVTKQEEDYVPPEIKKRQNQ</sequence>
<keyword evidence="2" id="KW-0175">Coiled coil</keyword>
<dbReference type="KEGG" id="csol:105362585"/>
<organism evidence="3 4">
    <name type="scientific">Ceratosolen solmsi marchali</name>
    <dbReference type="NCBI Taxonomy" id="326594"/>
    <lineage>
        <taxon>Eukaryota</taxon>
        <taxon>Metazoa</taxon>
        <taxon>Ecdysozoa</taxon>
        <taxon>Arthropoda</taxon>
        <taxon>Hexapoda</taxon>
        <taxon>Insecta</taxon>
        <taxon>Pterygota</taxon>
        <taxon>Neoptera</taxon>
        <taxon>Endopterygota</taxon>
        <taxon>Hymenoptera</taxon>
        <taxon>Apocrita</taxon>
        <taxon>Proctotrupomorpha</taxon>
        <taxon>Chalcidoidea</taxon>
        <taxon>Agaonidae</taxon>
        <taxon>Agaoninae</taxon>
        <taxon>Ceratosolen</taxon>
    </lineage>
</organism>
<dbReference type="GeneID" id="105362585"/>
<evidence type="ECO:0000313" key="3">
    <source>
        <dbReference type="Proteomes" id="UP000695007"/>
    </source>
</evidence>
<keyword evidence="3" id="KW-1185">Reference proteome</keyword>
<dbReference type="PANTHER" id="PTHR21393">
    <property type="entry name" value="MITOCHONDRIAL 28S RIBOSOMAL PROTEIN S27"/>
    <property type="match status" value="1"/>
</dbReference>
<dbReference type="RefSeq" id="XP_011498351.1">
    <property type="nucleotide sequence ID" value="XM_011500049.1"/>
</dbReference>
<dbReference type="RefSeq" id="XP_011498350.1">
    <property type="nucleotide sequence ID" value="XM_011500048.1"/>
</dbReference>
<evidence type="ECO:0000313" key="5">
    <source>
        <dbReference type="RefSeq" id="XP_011498351.1"/>
    </source>
</evidence>
<protein>
    <submittedName>
        <fullName evidence="4 5">Uncharacterized protein LOC105362585</fullName>
    </submittedName>
</protein>
<evidence type="ECO:0000313" key="4">
    <source>
        <dbReference type="RefSeq" id="XP_011498350.1"/>
    </source>
</evidence>
<dbReference type="Pfam" id="PF10037">
    <property type="entry name" value="MRP-S27"/>
    <property type="match status" value="1"/>
</dbReference>
<dbReference type="GO" id="GO:0005739">
    <property type="term" value="C:mitochondrion"/>
    <property type="evidence" value="ECO:0007669"/>
    <property type="project" value="UniProtKB-SubCell"/>
</dbReference>
<evidence type="ECO:0000256" key="1">
    <source>
        <dbReference type="ARBA" id="ARBA00004173"/>
    </source>
</evidence>
<evidence type="ECO:0000256" key="2">
    <source>
        <dbReference type="SAM" id="Coils"/>
    </source>
</evidence>
<name>A0AAJ6YHV3_9HYME</name>
<reference evidence="4 5" key="1">
    <citation type="submission" date="2025-04" db="UniProtKB">
        <authorList>
            <consortium name="RefSeq"/>
        </authorList>
    </citation>
    <scope>IDENTIFICATION</scope>
</reference>
<dbReference type="Proteomes" id="UP000695007">
    <property type="component" value="Unplaced"/>
</dbReference>